<evidence type="ECO:0000256" key="1">
    <source>
        <dbReference type="ARBA" id="ARBA00001933"/>
    </source>
</evidence>
<dbReference type="InterPro" id="IPR015422">
    <property type="entry name" value="PyrdxlP-dep_Trfase_small"/>
</dbReference>
<dbReference type="InterPro" id="IPR004839">
    <property type="entry name" value="Aminotransferase_I/II_large"/>
</dbReference>
<dbReference type="EMBL" id="FWWU01000001">
    <property type="protein sequence ID" value="SMB77762.1"/>
    <property type="molecule type" value="Genomic_DNA"/>
</dbReference>
<comment type="cofactor">
    <cofactor evidence="1">
        <name>pyridoxal 5'-phosphate</name>
        <dbReference type="ChEBI" id="CHEBI:597326"/>
    </cofactor>
</comment>
<dbReference type="GO" id="GO:0030170">
    <property type="term" value="F:pyridoxal phosphate binding"/>
    <property type="evidence" value="ECO:0007669"/>
    <property type="project" value="InterPro"/>
</dbReference>
<dbReference type="AlphaFoldDB" id="A0A1W1U9P3"/>
<dbReference type="InterPro" id="IPR050087">
    <property type="entry name" value="AON_synthase_class-II"/>
</dbReference>
<proteinExistence type="predicted"/>
<name>A0A1W1U9P3_9DEIO</name>
<evidence type="ECO:0000256" key="2">
    <source>
        <dbReference type="ARBA" id="ARBA00022679"/>
    </source>
</evidence>
<organism evidence="4 5">
    <name type="scientific">Deinococcus hopiensis KR-140</name>
    <dbReference type="NCBI Taxonomy" id="695939"/>
    <lineage>
        <taxon>Bacteria</taxon>
        <taxon>Thermotogati</taxon>
        <taxon>Deinococcota</taxon>
        <taxon>Deinococci</taxon>
        <taxon>Deinococcales</taxon>
        <taxon>Deinococcaceae</taxon>
        <taxon>Deinococcus</taxon>
    </lineage>
</organism>
<reference evidence="4 5" key="1">
    <citation type="submission" date="2017-04" db="EMBL/GenBank/DDBJ databases">
        <authorList>
            <person name="Afonso C.L."/>
            <person name="Miller P.J."/>
            <person name="Scott M.A."/>
            <person name="Spackman E."/>
            <person name="Goraichik I."/>
            <person name="Dimitrov K.M."/>
            <person name="Suarez D.L."/>
            <person name="Swayne D.E."/>
        </authorList>
    </citation>
    <scope>NUCLEOTIDE SEQUENCE [LARGE SCALE GENOMIC DNA]</scope>
    <source>
        <strain evidence="4 5">KR-140</strain>
    </source>
</reference>
<evidence type="ECO:0000313" key="5">
    <source>
        <dbReference type="Proteomes" id="UP000192582"/>
    </source>
</evidence>
<sequence>MSNEYGQALSGSVADFRNAEGVDLLDRWMSHYDWWERRSEYGVDPYSKYTLGRITTVTQAHSRKGRVIGSGRSINFASQDYLSLAGHPAVCEAAKNAIDNYGVHSAGSAALMGQTLMTEVLEKRIAEKLKLNDCTVFPTGWGAAYGTIRALVSQKDHVVMDIISHASLIEGARAATKNVHFFPNNNTDHLERKLKRIRSDDPSCGILVVTEGLFSMDSTTPDIEKFQELAHFYDATLFLDVAHDFGSMGSSGGGSLEIQDMLGKVDIVMGSFSKSFASNGGFVATNHPSLKLALRYNSGPLTFTNALSPVQAACVIASLDIIQSSEGAIRREKLMSNSISLRDRLSSRGFKVLGKPSAIVPVVLGPVDEARIITREILNSGFLVNLVEYPAVSRNSARWRLQVMADHDSSQINDLVDATSKIKDSISVFSSDTFSLVDVTSLGR</sequence>
<evidence type="ECO:0000259" key="3">
    <source>
        <dbReference type="Pfam" id="PF00155"/>
    </source>
</evidence>
<dbReference type="PANTHER" id="PTHR13693:SF103">
    <property type="entry name" value="AMINOTRANSFERASE CLASS I_CLASSII DOMAIN-CONTAINING PROTEIN"/>
    <property type="match status" value="1"/>
</dbReference>
<dbReference type="OrthoDB" id="9807157at2"/>
<dbReference type="Gene3D" id="3.90.1150.10">
    <property type="entry name" value="Aspartate Aminotransferase, domain 1"/>
    <property type="match status" value="1"/>
</dbReference>
<keyword evidence="2 4" id="KW-0808">Transferase</keyword>
<evidence type="ECO:0000313" key="4">
    <source>
        <dbReference type="EMBL" id="SMB77762.1"/>
    </source>
</evidence>
<protein>
    <submittedName>
        <fullName evidence="4">Glycine C-acetyltransferase</fullName>
    </submittedName>
</protein>
<dbReference type="RefSeq" id="WP_084044965.1">
    <property type="nucleotide sequence ID" value="NZ_FWWU01000001.1"/>
</dbReference>
<dbReference type="InterPro" id="IPR015421">
    <property type="entry name" value="PyrdxlP-dep_Trfase_major"/>
</dbReference>
<dbReference type="GO" id="GO:0016740">
    <property type="term" value="F:transferase activity"/>
    <property type="evidence" value="ECO:0007669"/>
    <property type="project" value="UniProtKB-KW"/>
</dbReference>
<accession>A0A1W1U9P3</accession>
<dbReference type="STRING" id="695939.SAMN00790413_03905"/>
<keyword evidence="5" id="KW-1185">Reference proteome</keyword>
<dbReference type="InterPro" id="IPR015424">
    <property type="entry name" value="PyrdxlP-dep_Trfase"/>
</dbReference>
<dbReference type="Gene3D" id="3.40.640.10">
    <property type="entry name" value="Type I PLP-dependent aspartate aminotransferase-like (Major domain)"/>
    <property type="match status" value="1"/>
</dbReference>
<dbReference type="PANTHER" id="PTHR13693">
    <property type="entry name" value="CLASS II AMINOTRANSFERASE/8-AMINO-7-OXONONANOATE SYNTHASE"/>
    <property type="match status" value="1"/>
</dbReference>
<dbReference type="Pfam" id="PF00155">
    <property type="entry name" value="Aminotran_1_2"/>
    <property type="match status" value="1"/>
</dbReference>
<feature type="domain" description="Aminotransferase class I/classII large" evidence="3">
    <location>
        <begin position="74"/>
        <end position="418"/>
    </location>
</feature>
<dbReference type="SUPFAM" id="SSF53383">
    <property type="entry name" value="PLP-dependent transferases"/>
    <property type="match status" value="1"/>
</dbReference>
<gene>
    <name evidence="4" type="ORF">SAMN00790413_03905</name>
</gene>
<dbReference type="Proteomes" id="UP000192582">
    <property type="component" value="Unassembled WGS sequence"/>
</dbReference>